<gene>
    <name evidence="12" type="ORF">ACA1_258700</name>
</gene>
<dbReference type="GO" id="GO:0071035">
    <property type="term" value="P:nuclear polyadenylation-dependent rRNA catabolic process"/>
    <property type="evidence" value="ECO:0007669"/>
    <property type="project" value="TreeGrafter"/>
</dbReference>
<dbReference type="GO" id="GO:0005730">
    <property type="term" value="C:nucleolus"/>
    <property type="evidence" value="ECO:0007669"/>
    <property type="project" value="UniProtKB-SubCell"/>
</dbReference>
<dbReference type="GO" id="GO:0000177">
    <property type="term" value="C:cytoplasmic exosome (RNase complex)"/>
    <property type="evidence" value="ECO:0007669"/>
    <property type="project" value="TreeGrafter"/>
</dbReference>
<dbReference type="Pfam" id="PF03725">
    <property type="entry name" value="RNase_PH_C"/>
    <property type="match status" value="1"/>
</dbReference>
<evidence type="ECO:0000256" key="8">
    <source>
        <dbReference type="ARBA" id="ARBA00023242"/>
    </source>
</evidence>
<dbReference type="InterPro" id="IPR050590">
    <property type="entry name" value="Exosome_comp_Rrp42_subfam"/>
</dbReference>
<evidence type="ECO:0000256" key="3">
    <source>
        <dbReference type="ARBA" id="ARBA00006678"/>
    </source>
</evidence>
<evidence type="ECO:0000256" key="6">
    <source>
        <dbReference type="ARBA" id="ARBA00022835"/>
    </source>
</evidence>
<sequence length="278" mass="30628">MEIEAFRKLHPAEFYRKFLVHSVRPDGRNLSKARKTTITAGSVKTACGSSFVKIGNTSVSAGVKAECGLAPPTTPGNVNVELTPLCSPNFKPGKPSELSQYIATILNRLVRTTDLVDESVLRIEDKEEQSKERKAMVWYLYVDMYCLDYDGNVFDACLIALLSALANVRLPAARVVSKDDNFTVVTTGEANIGLRLRHFPIPLTFAIFDEIYVLADPTAEEESLAGSTFTIIYNDKKEICSVLKPGGTTLSDSTLKECMERAKVRVDEVMPLLAHTMA</sequence>
<proteinExistence type="inferred from homology"/>
<name>L8GF65_ACACF</name>
<feature type="domain" description="Exoribonuclease phosphorolytic" evidence="10">
    <location>
        <begin position="33"/>
        <end position="171"/>
    </location>
</feature>
<dbReference type="KEGG" id="acan:ACA1_258700"/>
<feature type="domain" description="Exoribonuclease phosphorolytic" evidence="11">
    <location>
        <begin position="198"/>
        <end position="263"/>
    </location>
</feature>
<dbReference type="PANTHER" id="PTHR11097">
    <property type="entry name" value="EXOSOME COMPLEX EXONUCLEASE RIBOSOMAL RNA PROCESSING PROTEIN"/>
    <property type="match status" value="1"/>
</dbReference>
<evidence type="ECO:0000256" key="9">
    <source>
        <dbReference type="ARBA" id="ARBA00030617"/>
    </source>
</evidence>
<dbReference type="SUPFAM" id="SSF54211">
    <property type="entry name" value="Ribosomal protein S5 domain 2-like"/>
    <property type="match status" value="1"/>
</dbReference>
<dbReference type="Gene3D" id="3.30.230.70">
    <property type="entry name" value="GHMP Kinase, N-terminal domain"/>
    <property type="match status" value="1"/>
</dbReference>
<dbReference type="RefSeq" id="XP_004333620.1">
    <property type="nucleotide sequence ID" value="XM_004333572.1"/>
</dbReference>
<evidence type="ECO:0000256" key="5">
    <source>
        <dbReference type="ARBA" id="ARBA00022552"/>
    </source>
</evidence>
<dbReference type="InterPro" id="IPR001247">
    <property type="entry name" value="ExoRNase_PH_dom1"/>
</dbReference>
<keyword evidence="6" id="KW-0271">Exosome</keyword>
<dbReference type="GO" id="GO:0071028">
    <property type="term" value="P:nuclear mRNA surveillance"/>
    <property type="evidence" value="ECO:0007669"/>
    <property type="project" value="TreeGrafter"/>
</dbReference>
<dbReference type="InterPro" id="IPR033196">
    <property type="entry name" value="Rrp43"/>
</dbReference>
<dbReference type="OMA" id="EIKAFWV"/>
<dbReference type="InterPro" id="IPR027408">
    <property type="entry name" value="PNPase/RNase_PH_dom_sf"/>
</dbReference>
<dbReference type="VEuPathDB" id="AmoebaDB:ACA1_258700"/>
<dbReference type="AlphaFoldDB" id="L8GF65"/>
<dbReference type="GO" id="GO:0071038">
    <property type="term" value="P:TRAMP-dependent tRNA surveillance pathway"/>
    <property type="evidence" value="ECO:0007669"/>
    <property type="project" value="TreeGrafter"/>
</dbReference>
<dbReference type="Pfam" id="PF01138">
    <property type="entry name" value="RNase_PH"/>
    <property type="match status" value="1"/>
</dbReference>
<dbReference type="CDD" id="cd11369">
    <property type="entry name" value="RNase_PH_RRP43"/>
    <property type="match status" value="1"/>
</dbReference>
<dbReference type="GO" id="GO:0034473">
    <property type="term" value="P:U1 snRNA 3'-end processing"/>
    <property type="evidence" value="ECO:0007669"/>
    <property type="project" value="TreeGrafter"/>
</dbReference>
<comment type="subcellular location">
    <subcellularLocation>
        <location evidence="1">Cytoplasm</location>
    </subcellularLocation>
    <subcellularLocation>
        <location evidence="2">Nucleus</location>
        <location evidence="2">Nucleolus</location>
    </subcellularLocation>
</comment>
<dbReference type="GeneID" id="14912034"/>
<dbReference type="InterPro" id="IPR020568">
    <property type="entry name" value="Ribosomal_Su5_D2-typ_SF"/>
</dbReference>
<keyword evidence="13" id="KW-1185">Reference proteome</keyword>
<dbReference type="GO" id="GO:0034475">
    <property type="term" value="P:U4 snRNA 3'-end processing"/>
    <property type="evidence" value="ECO:0007669"/>
    <property type="project" value="TreeGrafter"/>
</dbReference>
<dbReference type="InterPro" id="IPR036345">
    <property type="entry name" value="ExoRNase_PH_dom2_sf"/>
</dbReference>
<dbReference type="PANTHER" id="PTHR11097:SF9">
    <property type="entry name" value="EXOSOME COMPLEX COMPONENT RRP43"/>
    <property type="match status" value="1"/>
</dbReference>
<evidence type="ECO:0000256" key="7">
    <source>
        <dbReference type="ARBA" id="ARBA00022884"/>
    </source>
</evidence>
<dbReference type="SUPFAM" id="SSF55666">
    <property type="entry name" value="Ribonuclease PH domain 2-like"/>
    <property type="match status" value="1"/>
</dbReference>
<keyword evidence="5" id="KW-0698">rRNA processing</keyword>
<evidence type="ECO:0000313" key="12">
    <source>
        <dbReference type="EMBL" id="ELR11607.1"/>
    </source>
</evidence>
<dbReference type="OrthoDB" id="45882at2759"/>
<dbReference type="FunFam" id="3.30.230.70:FF:000017">
    <property type="entry name" value="Exosome complex component Rrp42"/>
    <property type="match status" value="1"/>
</dbReference>
<reference evidence="12 13" key="1">
    <citation type="journal article" date="2013" name="Genome Biol.">
        <title>Genome of Acanthamoeba castellanii highlights extensive lateral gene transfer and early evolution of tyrosine kinase signaling.</title>
        <authorList>
            <person name="Clarke M."/>
            <person name="Lohan A.J."/>
            <person name="Liu B."/>
            <person name="Lagkouvardos I."/>
            <person name="Roy S."/>
            <person name="Zafar N."/>
            <person name="Bertelli C."/>
            <person name="Schilde C."/>
            <person name="Kianianmomeni A."/>
            <person name="Burglin T.R."/>
            <person name="Frech C."/>
            <person name="Turcotte B."/>
            <person name="Kopec K.O."/>
            <person name="Synnott J.M."/>
            <person name="Choo C."/>
            <person name="Paponov I."/>
            <person name="Finkler A."/>
            <person name="Soon Heng Tan C."/>
            <person name="Hutchins A.P."/>
            <person name="Weinmeier T."/>
            <person name="Rattei T."/>
            <person name="Chu J.S."/>
            <person name="Gimenez G."/>
            <person name="Irimia M."/>
            <person name="Rigden D.J."/>
            <person name="Fitzpatrick D.A."/>
            <person name="Lorenzo-Morales J."/>
            <person name="Bateman A."/>
            <person name="Chiu C.H."/>
            <person name="Tang P."/>
            <person name="Hegemann P."/>
            <person name="Fromm H."/>
            <person name="Raoult D."/>
            <person name="Greub G."/>
            <person name="Miranda-Saavedra D."/>
            <person name="Chen N."/>
            <person name="Nash P."/>
            <person name="Ginger M.L."/>
            <person name="Horn M."/>
            <person name="Schaap P."/>
            <person name="Caler L."/>
            <person name="Loftus B."/>
        </authorList>
    </citation>
    <scope>NUCLEOTIDE SEQUENCE [LARGE SCALE GENOMIC DNA]</scope>
    <source>
        <strain evidence="12 13">Neff</strain>
    </source>
</reference>
<organism evidence="12 13">
    <name type="scientific">Acanthamoeba castellanii (strain ATCC 30010 / Neff)</name>
    <dbReference type="NCBI Taxonomy" id="1257118"/>
    <lineage>
        <taxon>Eukaryota</taxon>
        <taxon>Amoebozoa</taxon>
        <taxon>Discosea</taxon>
        <taxon>Longamoebia</taxon>
        <taxon>Centramoebida</taxon>
        <taxon>Acanthamoebidae</taxon>
        <taxon>Acanthamoeba</taxon>
    </lineage>
</organism>
<dbReference type="EMBL" id="KB008148">
    <property type="protein sequence ID" value="ELR11607.1"/>
    <property type="molecule type" value="Genomic_DNA"/>
</dbReference>
<evidence type="ECO:0000256" key="4">
    <source>
        <dbReference type="ARBA" id="ARBA00022490"/>
    </source>
</evidence>
<evidence type="ECO:0000313" key="13">
    <source>
        <dbReference type="Proteomes" id="UP000011083"/>
    </source>
</evidence>
<keyword evidence="8" id="KW-0539">Nucleus</keyword>
<dbReference type="GO" id="GO:0000176">
    <property type="term" value="C:nuclear exosome (RNase complex)"/>
    <property type="evidence" value="ECO:0007669"/>
    <property type="project" value="TreeGrafter"/>
</dbReference>
<dbReference type="GO" id="GO:0034476">
    <property type="term" value="P:U5 snRNA 3'-end processing"/>
    <property type="evidence" value="ECO:0007669"/>
    <property type="project" value="TreeGrafter"/>
</dbReference>
<dbReference type="InterPro" id="IPR015847">
    <property type="entry name" value="ExoRNase_PH_dom2"/>
</dbReference>
<evidence type="ECO:0000256" key="1">
    <source>
        <dbReference type="ARBA" id="ARBA00004496"/>
    </source>
</evidence>
<keyword evidence="4" id="KW-0963">Cytoplasm</keyword>
<comment type="similarity">
    <text evidence="3">Belongs to the RNase PH family.</text>
</comment>
<evidence type="ECO:0000256" key="2">
    <source>
        <dbReference type="ARBA" id="ARBA00004604"/>
    </source>
</evidence>
<keyword evidence="7" id="KW-0694">RNA-binding</keyword>
<dbReference type="GO" id="GO:0035925">
    <property type="term" value="F:mRNA 3'-UTR AU-rich region binding"/>
    <property type="evidence" value="ECO:0007669"/>
    <property type="project" value="TreeGrafter"/>
</dbReference>
<dbReference type="GO" id="GO:0000467">
    <property type="term" value="P:exonucleolytic trimming to generate mature 3'-end of 5.8S rRNA from tricistronic rRNA transcript (SSU-rRNA, 5.8S rRNA, LSU-rRNA)"/>
    <property type="evidence" value="ECO:0007669"/>
    <property type="project" value="TreeGrafter"/>
</dbReference>
<dbReference type="STRING" id="1257118.L8GF65"/>
<dbReference type="Proteomes" id="UP000011083">
    <property type="component" value="Unassembled WGS sequence"/>
</dbReference>
<protein>
    <recommendedName>
        <fullName evidence="9">Ribosomal RNA-processing protein 43</fullName>
    </recommendedName>
</protein>
<accession>L8GF65</accession>
<evidence type="ECO:0000259" key="11">
    <source>
        <dbReference type="Pfam" id="PF03725"/>
    </source>
</evidence>
<dbReference type="GO" id="GO:0016075">
    <property type="term" value="P:rRNA catabolic process"/>
    <property type="evidence" value="ECO:0007669"/>
    <property type="project" value="TreeGrafter"/>
</dbReference>
<evidence type="ECO:0000259" key="10">
    <source>
        <dbReference type="Pfam" id="PF01138"/>
    </source>
</evidence>